<name>A0ABX5P256_9PROT</name>
<proteinExistence type="predicted"/>
<gene>
    <name evidence="1" type="ORF">C3920_15525</name>
</gene>
<comment type="caution">
    <text evidence="1">The sequence shown here is derived from an EMBL/GenBank/DDBJ whole genome shotgun (WGS) entry which is preliminary data.</text>
</comment>
<evidence type="ECO:0000313" key="2">
    <source>
        <dbReference type="Proteomes" id="UP000248116"/>
    </source>
</evidence>
<organism evidence="1 2">
    <name type="scientific">Novacetimonas pomaceti</name>
    <dbReference type="NCBI Taxonomy" id="2021998"/>
    <lineage>
        <taxon>Bacteria</taxon>
        <taxon>Pseudomonadati</taxon>
        <taxon>Pseudomonadota</taxon>
        <taxon>Alphaproteobacteria</taxon>
        <taxon>Acetobacterales</taxon>
        <taxon>Acetobacteraceae</taxon>
        <taxon>Novacetimonas</taxon>
    </lineage>
</organism>
<dbReference type="EMBL" id="PRCW01000134">
    <property type="protein sequence ID" value="PYD46396.1"/>
    <property type="molecule type" value="Genomic_DNA"/>
</dbReference>
<sequence>MCNSFVKTLAANPLFNENVFPTGLNAGNSLNRWRFDKRFNWLGISSVWNFRNIERCAQPFIEINNLPSAIIKFEKRSPAMVIAGITILQFGLYNGR</sequence>
<protein>
    <submittedName>
        <fullName evidence="1">Uncharacterized protein</fullName>
    </submittedName>
</protein>
<evidence type="ECO:0000313" key="1">
    <source>
        <dbReference type="EMBL" id="PYD46396.1"/>
    </source>
</evidence>
<dbReference type="Proteomes" id="UP000248116">
    <property type="component" value="Unassembled WGS sequence"/>
</dbReference>
<keyword evidence="2" id="KW-1185">Reference proteome</keyword>
<accession>A0ABX5P256</accession>
<reference evidence="1 2" key="1">
    <citation type="submission" date="2018-02" db="EMBL/GenBank/DDBJ databases">
        <authorList>
            <person name="Skraban J."/>
            <person name="Trcek J."/>
        </authorList>
    </citation>
    <scope>NUCLEOTIDE SEQUENCE [LARGE SCALE GENOMIC DNA]</scope>
    <source>
        <strain evidence="1 2">AV446</strain>
    </source>
</reference>